<keyword evidence="1" id="KW-1133">Transmembrane helix</keyword>
<dbReference type="Gene3D" id="1.20.58.340">
    <property type="entry name" value="Magnesium transport protein CorA, transmembrane region"/>
    <property type="match status" value="1"/>
</dbReference>
<keyword evidence="1" id="KW-0812">Transmembrane</keyword>
<evidence type="ECO:0000313" key="3">
    <source>
        <dbReference type="Proteomes" id="UP000250140"/>
    </source>
</evidence>
<keyword evidence="1" id="KW-0472">Membrane</keyword>
<evidence type="ECO:0000313" key="2">
    <source>
        <dbReference type="EMBL" id="OCL06824.1"/>
    </source>
</evidence>
<organism evidence="2 3">
    <name type="scientific">Glonium stellatum</name>
    <dbReference type="NCBI Taxonomy" id="574774"/>
    <lineage>
        <taxon>Eukaryota</taxon>
        <taxon>Fungi</taxon>
        <taxon>Dikarya</taxon>
        <taxon>Ascomycota</taxon>
        <taxon>Pezizomycotina</taxon>
        <taxon>Dothideomycetes</taxon>
        <taxon>Pleosporomycetidae</taxon>
        <taxon>Gloniales</taxon>
        <taxon>Gloniaceae</taxon>
        <taxon>Glonium</taxon>
    </lineage>
</organism>
<dbReference type="Proteomes" id="UP000250140">
    <property type="component" value="Unassembled WGS sequence"/>
</dbReference>
<feature type="transmembrane region" description="Helical" evidence="1">
    <location>
        <begin position="213"/>
        <end position="234"/>
    </location>
</feature>
<protein>
    <submittedName>
        <fullName evidence="2">Uncharacterized protein</fullName>
    </submittedName>
</protein>
<proteinExistence type="predicted"/>
<reference evidence="2 3" key="1">
    <citation type="journal article" date="2016" name="Nat. Commun.">
        <title>Ectomycorrhizal ecology is imprinted in the genome of the dominant symbiotic fungus Cenococcum geophilum.</title>
        <authorList>
            <consortium name="DOE Joint Genome Institute"/>
            <person name="Peter M."/>
            <person name="Kohler A."/>
            <person name="Ohm R.A."/>
            <person name="Kuo A."/>
            <person name="Krutzmann J."/>
            <person name="Morin E."/>
            <person name="Arend M."/>
            <person name="Barry K.W."/>
            <person name="Binder M."/>
            <person name="Choi C."/>
            <person name="Clum A."/>
            <person name="Copeland A."/>
            <person name="Grisel N."/>
            <person name="Haridas S."/>
            <person name="Kipfer T."/>
            <person name="LaButti K."/>
            <person name="Lindquist E."/>
            <person name="Lipzen A."/>
            <person name="Maire R."/>
            <person name="Meier B."/>
            <person name="Mihaltcheva S."/>
            <person name="Molinier V."/>
            <person name="Murat C."/>
            <person name="Poggeler S."/>
            <person name="Quandt C.A."/>
            <person name="Sperisen C."/>
            <person name="Tritt A."/>
            <person name="Tisserant E."/>
            <person name="Crous P.W."/>
            <person name="Henrissat B."/>
            <person name="Nehls U."/>
            <person name="Egli S."/>
            <person name="Spatafora J.W."/>
            <person name="Grigoriev I.V."/>
            <person name="Martin F.M."/>
        </authorList>
    </citation>
    <scope>NUCLEOTIDE SEQUENCE [LARGE SCALE GENOMIC DNA]</scope>
    <source>
        <strain evidence="2 3">CBS 207.34</strain>
    </source>
</reference>
<dbReference type="OrthoDB" id="2830640at2759"/>
<dbReference type="EMBL" id="KV749976">
    <property type="protein sequence ID" value="OCL06824.1"/>
    <property type="molecule type" value="Genomic_DNA"/>
</dbReference>
<sequence>MLCLNKWIYILRKETYAQDAQLREVQIFSGLMEDKTASDADKSDDLSMGEAFHEAHATIVVMHNVLADTLVSFLQESSRDLKLALGDFKRIFAINEQSILGNINEEFEGCLKQLDMVASGLMHMRERLLNRMDMQLKVLYNLMQQRDSRISQNIVEQSTKIAVASKRDSSAMKAIAVLTMLFLPGTAVASIFSMGSFFSAADNSRVAVSSQFWLYWAVVLPLTGVVLTVWLSWLRVEKIRARREEDEQVEGGVGWGSRSSLTVN</sequence>
<evidence type="ECO:0000256" key="1">
    <source>
        <dbReference type="SAM" id="Phobius"/>
    </source>
</evidence>
<keyword evidence="3" id="KW-1185">Reference proteome</keyword>
<feature type="transmembrane region" description="Helical" evidence="1">
    <location>
        <begin position="175"/>
        <end position="201"/>
    </location>
</feature>
<dbReference type="AlphaFoldDB" id="A0A8E2JRH1"/>
<gene>
    <name evidence="2" type="ORF">AOQ84DRAFT_410114</name>
</gene>
<accession>A0A8E2JRH1</accession>
<name>A0A8E2JRH1_9PEZI</name>